<dbReference type="InterPro" id="IPR054535">
    <property type="entry name" value="HphA_N"/>
</dbReference>
<dbReference type="InterPro" id="IPR011250">
    <property type="entry name" value="OMP/PagP_B-barrel"/>
</dbReference>
<evidence type="ECO:0000256" key="2">
    <source>
        <dbReference type="SAM" id="SignalP"/>
    </source>
</evidence>
<dbReference type="Proteomes" id="UP000094023">
    <property type="component" value="Unassembled WGS sequence"/>
</dbReference>
<proteinExistence type="predicted"/>
<dbReference type="Pfam" id="PF22829">
    <property type="entry name" value="HphA_C"/>
    <property type="match status" value="1"/>
</dbReference>
<feature type="signal peptide" evidence="2">
    <location>
        <begin position="1"/>
        <end position="21"/>
    </location>
</feature>
<evidence type="ECO:0000313" key="6">
    <source>
        <dbReference type="Proteomes" id="UP000094023"/>
    </source>
</evidence>
<dbReference type="Pfam" id="PF22828">
    <property type="entry name" value="HphA_N"/>
    <property type="match status" value="1"/>
</dbReference>
<feature type="domain" description="HphA N-terminal heme-binding" evidence="3">
    <location>
        <begin position="19"/>
        <end position="128"/>
    </location>
</feature>
<reference evidence="5 6" key="1">
    <citation type="submission" date="2016-04" db="EMBL/GenBank/DDBJ databases">
        <title>ATOL: Assembling a taxonomically balanced genome-scale reconstruction of the evolutionary history of the Enterobacteriaceae.</title>
        <authorList>
            <person name="Plunkett G.III."/>
            <person name="Neeno-Eckwall E.C."/>
            <person name="Glasner J.D."/>
            <person name="Perna N.T."/>
        </authorList>
    </citation>
    <scope>NUCLEOTIDE SEQUENCE [LARGE SCALE GENOMIC DNA]</scope>
    <source>
        <strain evidence="5 6">ATCC 19692</strain>
    </source>
</reference>
<dbReference type="AlphaFoldDB" id="A0A198FVN5"/>
<evidence type="ECO:0000256" key="1">
    <source>
        <dbReference type="SAM" id="MobiDB-lite"/>
    </source>
</evidence>
<feature type="compositionally biased region" description="Low complexity" evidence="1">
    <location>
        <begin position="261"/>
        <end position="271"/>
    </location>
</feature>
<feature type="compositionally biased region" description="Acidic residues" evidence="1">
    <location>
        <begin position="251"/>
        <end position="260"/>
    </location>
</feature>
<organism evidence="5 6">
    <name type="scientific">Proteus myxofaciens ATCC 19692</name>
    <dbReference type="NCBI Taxonomy" id="1354337"/>
    <lineage>
        <taxon>Bacteria</taxon>
        <taxon>Pseudomonadati</taxon>
        <taxon>Pseudomonadota</taxon>
        <taxon>Gammaproteobacteria</taxon>
        <taxon>Enterobacterales</taxon>
        <taxon>Morganellaceae</taxon>
        <taxon>Proteus</taxon>
    </lineage>
</organism>
<dbReference type="InterPro" id="IPR054536">
    <property type="entry name" value="HphA_C"/>
</dbReference>
<feature type="region of interest" description="Disordered" evidence="1">
    <location>
        <begin position="243"/>
        <end position="271"/>
    </location>
</feature>
<gene>
    <name evidence="5" type="ORF">M983_1665</name>
</gene>
<comment type="caution">
    <text evidence="5">The sequence shown here is derived from an EMBL/GenBank/DDBJ whole genome shotgun (WGS) entry which is preliminary data.</text>
</comment>
<evidence type="ECO:0000259" key="4">
    <source>
        <dbReference type="Pfam" id="PF22829"/>
    </source>
</evidence>
<evidence type="ECO:0000313" key="5">
    <source>
        <dbReference type="EMBL" id="OAT29097.1"/>
    </source>
</evidence>
<dbReference type="EMBL" id="LXEN01000079">
    <property type="protein sequence ID" value="OAT29097.1"/>
    <property type="molecule type" value="Genomic_DNA"/>
</dbReference>
<evidence type="ECO:0000259" key="3">
    <source>
        <dbReference type="Pfam" id="PF22828"/>
    </source>
</evidence>
<accession>A0A198FVN5</accession>
<protein>
    <submittedName>
        <fullName evidence="5">Uncharacterized protein</fullName>
    </submittedName>
</protein>
<dbReference type="SUPFAM" id="SSF56925">
    <property type="entry name" value="OMPA-like"/>
    <property type="match status" value="1"/>
</dbReference>
<feature type="domain" description="HphA C-terminal" evidence="4">
    <location>
        <begin position="141"/>
        <end position="247"/>
    </location>
</feature>
<name>A0A198FVN5_9GAMM</name>
<dbReference type="Gene3D" id="2.40.160.90">
    <property type="match status" value="1"/>
</dbReference>
<sequence length="271" mass="28739">MKLSKLTSILIVLFSANMAQAEIHFKQSGPSTTLKIGGSDSISRGPHATAGGEPGVGVSSVYRGTKIGFASIVSHSTADEKGIYTIEANENTPRSHRNMGVFHFAKITDANVYFGDWAQTSSVTDATHQTYYIGKDVTTTLPTDNASYSVTGISQYNGNNLLTGTFDVDFSQKKIEGSLSNSDRTITLESGNLYHANNEVTLSATAKEGEITGEVEGAFFGEEAQALAGMMVFSSDHTKDIGFGGVKNSSEIEEIDESAQESEATSSTDAS</sequence>
<feature type="chain" id="PRO_5008278857" evidence="2">
    <location>
        <begin position="22"/>
        <end position="271"/>
    </location>
</feature>
<dbReference type="InterPro" id="IPR054843">
    <property type="entry name" value="Slam_hemophilin_C"/>
</dbReference>
<keyword evidence="2" id="KW-0732">Signal</keyword>
<keyword evidence="6" id="KW-1185">Reference proteome</keyword>
<dbReference type="NCBIfam" id="NF041636">
    <property type="entry name" value="slam_lipo"/>
    <property type="match status" value="1"/>
</dbReference>